<name>A0A381YNM5_9ZZZZ</name>
<reference evidence="6" key="1">
    <citation type="submission" date="2018-05" db="EMBL/GenBank/DDBJ databases">
        <authorList>
            <person name="Lanie J.A."/>
            <person name="Ng W.-L."/>
            <person name="Kazmierczak K.M."/>
            <person name="Andrzejewski T.M."/>
            <person name="Davidsen T.M."/>
            <person name="Wayne K.J."/>
            <person name="Tettelin H."/>
            <person name="Glass J.I."/>
            <person name="Rusch D."/>
            <person name="Podicherti R."/>
            <person name="Tsui H.-C.T."/>
            <person name="Winkler M.E."/>
        </authorList>
    </citation>
    <scope>NUCLEOTIDE SEQUENCE</scope>
</reference>
<dbReference type="Pfam" id="PF00291">
    <property type="entry name" value="PALP"/>
    <property type="match status" value="1"/>
</dbReference>
<dbReference type="InterPro" id="IPR001926">
    <property type="entry name" value="TrpB-like_PALP"/>
</dbReference>
<dbReference type="GO" id="GO:0006567">
    <property type="term" value="P:L-threonine catabolic process"/>
    <property type="evidence" value="ECO:0007669"/>
    <property type="project" value="TreeGrafter"/>
</dbReference>
<dbReference type="InterPro" id="IPR050147">
    <property type="entry name" value="Ser/Thr_Dehydratase"/>
</dbReference>
<evidence type="ECO:0000256" key="3">
    <source>
        <dbReference type="ARBA" id="ARBA00022898"/>
    </source>
</evidence>
<dbReference type="FunFam" id="3.40.50.1100:FF:000005">
    <property type="entry name" value="Threonine dehydratase catabolic"/>
    <property type="match status" value="1"/>
</dbReference>
<organism evidence="6">
    <name type="scientific">marine metagenome</name>
    <dbReference type="NCBI Taxonomy" id="408172"/>
    <lineage>
        <taxon>unclassified sequences</taxon>
        <taxon>metagenomes</taxon>
        <taxon>ecological metagenomes</taxon>
    </lineage>
</organism>
<evidence type="ECO:0000256" key="1">
    <source>
        <dbReference type="ARBA" id="ARBA00001933"/>
    </source>
</evidence>
<evidence type="ECO:0000313" key="6">
    <source>
        <dbReference type="EMBL" id="SVA78222.1"/>
    </source>
</evidence>
<dbReference type="PROSITE" id="PS00165">
    <property type="entry name" value="DEHYDRATASE_SER_THR"/>
    <property type="match status" value="1"/>
</dbReference>
<proteinExistence type="inferred from homology"/>
<keyword evidence="4" id="KW-0456">Lyase</keyword>
<evidence type="ECO:0000256" key="4">
    <source>
        <dbReference type="ARBA" id="ARBA00023239"/>
    </source>
</evidence>
<evidence type="ECO:0000256" key="2">
    <source>
        <dbReference type="ARBA" id="ARBA00010869"/>
    </source>
</evidence>
<comment type="cofactor">
    <cofactor evidence="1">
        <name>pyridoxal 5'-phosphate</name>
        <dbReference type="ChEBI" id="CHEBI:597326"/>
    </cofactor>
</comment>
<dbReference type="GO" id="GO:0009097">
    <property type="term" value="P:isoleucine biosynthetic process"/>
    <property type="evidence" value="ECO:0007669"/>
    <property type="project" value="TreeGrafter"/>
</dbReference>
<dbReference type="CDD" id="cd01562">
    <property type="entry name" value="Thr-dehyd"/>
    <property type="match status" value="1"/>
</dbReference>
<dbReference type="InterPro" id="IPR000634">
    <property type="entry name" value="Ser/Thr_deHydtase_PyrdxlP-BS"/>
</dbReference>
<dbReference type="Gene3D" id="3.40.50.1100">
    <property type="match status" value="2"/>
</dbReference>
<dbReference type="SUPFAM" id="SSF53686">
    <property type="entry name" value="Tryptophan synthase beta subunit-like PLP-dependent enzymes"/>
    <property type="match status" value="1"/>
</dbReference>
<keyword evidence="3" id="KW-0663">Pyridoxal phosphate</keyword>
<evidence type="ECO:0000259" key="5">
    <source>
        <dbReference type="Pfam" id="PF00291"/>
    </source>
</evidence>
<dbReference type="GO" id="GO:0030170">
    <property type="term" value="F:pyridoxal phosphate binding"/>
    <property type="evidence" value="ECO:0007669"/>
    <property type="project" value="InterPro"/>
</dbReference>
<protein>
    <recommendedName>
        <fullName evidence="5">Tryptophan synthase beta chain-like PALP domain-containing protein</fullName>
    </recommendedName>
</protein>
<gene>
    <name evidence="6" type="ORF">METZ01_LOCUS131076</name>
</gene>
<dbReference type="PANTHER" id="PTHR48078:SF6">
    <property type="entry name" value="L-THREONINE DEHYDRATASE CATABOLIC TDCB"/>
    <property type="match status" value="1"/>
</dbReference>
<dbReference type="PANTHER" id="PTHR48078">
    <property type="entry name" value="THREONINE DEHYDRATASE, MITOCHONDRIAL-RELATED"/>
    <property type="match status" value="1"/>
</dbReference>
<dbReference type="AlphaFoldDB" id="A0A381YNM5"/>
<comment type="similarity">
    <text evidence="2">Belongs to the serine/threonine dehydratase family.</text>
</comment>
<sequence length="330" mass="34696">MSISLDDITAARNRIDKYIRRTPLAQSPWLSEMTGGQILLKTESLQTTGSFKLRGAVNALASLLERSESVAPRVVTASAGNHGRAMAWAAERLGVALTVFTSNDAPKTKRDGIRRHGADLRDTAPTYDDAERLAKTFAIESGAVYISPYSHPDIIAGAGTVVLEILEEVPNIHSILVPTGGGGLLSGIAIATKAAAPETQVVGVELEVSHPFRTSLKAGRITEITVGETIADGLSGNLDPSTITFALVKKLVDNTVVVSEEGLRRSIYGLVANEQLIAEGAGIAAVAALLEGAVKPVGKTVVAIVSGANIDVERFTEILLEGQNCNARLK</sequence>
<dbReference type="GO" id="GO:0003941">
    <property type="term" value="F:L-serine ammonia-lyase activity"/>
    <property type="evidence" value="ECO:0007669"/>
    <property type="project" value="TreeGrafter"/>
</dbReference>
<dbReference type="GO" id="GO:0006565">
    <property type="term" value="P:L-serine catabolic process"/>
    <property type="evidence" value="ECO:0007669"/>
    <property type="project" value="TreeGrafter"/>
</dbReference>
<dbReference type="GO" id="GO:0004794">
    <property type="term" value="F:threonine deaminase activity"/>
    <property type="evidence" value="ECO:0007669"/>
    <property type="project" value="TreeGrafter"/>
</dbReference>
<dbReference type="InterPro" id="IPR036052">
    <property type="entry name" value="TrpB-like_PALP_sf"/>
</dbReference>
<accession>A0A381YNM5</accession>
<feature type="domain" description="Tryptophan synthase beta chain-like PALP" evidence="5">
    <location>
        <begin position="16"/>
        <end position="307"/>
    </location>
</feature>
<dbReference type="EMBL" id="UINC01018590">
    <property type="protein sequence ID" value="SVA78222.1"/>
    <property type="molecule type" value="Genomic_DNA"/>
</dbReference>